<feature type="transmembrane region" description="Helical" evidence="1">
    <location>
        <begin position="120"/>
        <end position="138"/>
    </location>
</feature>
<keyword evidence="1" id="KW-1133">Transmembrane helix</keyword>
<name>A0A1F8GUN7_9BACT</name>
<evidence type="ECO:0000313" key="3">
    <source>
        <dbReference type="Proteomes" id="UP000179047"/>
    </source>
</evidence>
<feature type="transmembrane region" description="Helical" evidence="1">
    <location>
        <begin position="77"/>
        <end position="100"/>
    </location>
</feature>
<protein>
    <submittedName>
        <fullName evidence="2">Uncharacterized protein</fullName>
    </submittedName>
</protein>
<keyword evidence="1" id="KW-0472">Membrane</keyword>
<evidence type="ECO:0000256" key="1">
    <source>
        <dbReference type="SAM" id="Phobius"/>
    </source>
</evidence>
<sequence length="152" mass="17072">MVDFLKNIFTHRQERNQLLYILLSFFLGSFAVARLVSVLTGKSIYFRGYQIHHFYFGMLVLSIGGIIGLLSKNKRPLRFAGALMGVGIGLFADEIGLLLNCTTQSSYRNCVYQFPDYMDIIGTIVLAIILLVALVGFIEVSRNKRNNKIAGE</sequence>
<gene>
    <name evidence="2" type="ORF">A3A33_02230</name>
</gene>
<feature type="transmembrane region" description="Helical" evidence="1">
    <location>
        <begin position="51"/>
        <end position="70"/>
    </location>
</feature>
<dbReference type="Proteomes" id="UP000179047">
    <property type="component" value="Unassembled WGS sequence"/>
</dbReference>
<evidence type="ECO:0000313" key="2">
    <source>
        <dbReference type="EMBL" id="OGN28149.1"/>
    </source>
</evidence>
<reference evidence="2 3" key="1">
    <citation type="journal article" date="2016" name="Nat. Commun.">
        <title>Thousands of microbial genomes shed light on interconnected biogeochemical processes in an aquifer system.</title>
        <authorList>
            <person name="Anantharaman K."/>
            <person name="Brown C.T."/>
            <person name="Hug L.A."/>
            <person name="Sharon I."/>
            <person name="Castelle C.J."/>
            <person name="Probst A.J."/>
            <person name="Thomas B.C."/>
            <person name="Singh A."/>
            <person name="Wilkins M.J."/>
            <person name="Karaoz U."/>
            <person name="Brodie E.L."/>
            <person name="Williams K.H."/>
            <person name="Hubbard S.S."/>
            <person name="Banfield J.F."/>
        </authorList>
    </citation>
    <scope>NUCLEOTIDE SEQUENCE [LARGE SCALE GENOMIC DNA]</scope>
</reference>
<keyword evidence="1" id="KW-0812">Transmembrane</keyword>
<comment type="caution">
    <text evidence="2">The sequence shown here is derived from an EMBL/GenBank/DDBJ whole genome shotgun (WGS) entry which is preliminary data.</text>
</comment>
<accession>A0A1F8GUN7</accession>
<dbReference type="STRING" id="1802701.A3A33_02230"/>
<dbReference type="AlphaFoldDB" id="A0A1F8GUN7"/>
<dbReference type="EMBL" id="MGKP01000023">
    <property type="protein sequence ID" value="OGN28149.1"/>
    <property type="molecule type" value="Genomic_DNA"/>
</dbReference>
<organism evidence="2 3">
    <name type="scientific">Candidatus Yanofskybacteria bacterium RIFCSPLOWO2_01_FULL_49_25</name>
    <dbReference type="NCBI Taxonomy" id="1802701"/>
    <lineage>
        <taxon>Bacteria</taxon>
        <taxon>Candidatus Yanofskyibacteriota</taxon>
    </lineage>
</organism>
<feature type="transmembrane region" description="Helical" evidence="1">
    <location>
        <begin position="18"/>
        <end position="39"/>
    </location>
</feature>
<proteinExistence type="predicted"/>